<keyword evidence="3" id="KW-1185">Reference proteome</keyword>
<evidence type="ECO:0000259" key="1">
    <source>
        <dbReference type="Pfam" id="PF13751"/>
    </source>
</evidence>
<evidence type="ECO:0000313" key="3">
    <source>
        <dbReference type="Proteomes" id="UP000004881"/>
    </source>
</evidence>
<protein>
    <submittedName>
        <fullName evidence="2">Transposase</fullName>
    </submittedName>
</protein>
<comment type="caution">
    <text evidence="2">The sequence shown here is derived from an EMBL/GenBank/DDBJ whole genome shotgun (WGS) entry which is preliminary data.</text>
</comment>
<organism evidence="2 3">
    <name type="scientific">Gordonia terrae NBRC 100016</name>
    <dbReference type="NCBI Taxonomy" id="1089454"/>
    <lineage>
        <taxon>Bacteria</taxon>
        <taxon>Bacillati</taxon>
        <taxon>Actinomycetota</taxon>
        <taxon>Actinomycetes</taxon>
        <taxon>Mycobacteriales</taxon>
        <taxon>Gordoniaceae</taxon>
        <taxon>Gordonia</taxon>
    </lineage>
</organism>
<dbReference type="InterPro" id="IPR025668">
    <property type="entry name" value="Tnp_DDE_dom"/>
</dbReference>
<dbReference type="Pfam" id="PF13751">
    <property type="entry name" value="DDE_Tnp_1_6"/>
    <property type="match status" value="1"/>
</dbReference>
<name>A0ABQ0H974_9ACTN</name>
<evidence type="ECO:0000313" key="2">
    <source>
        <dbReference type="EMBL" id="GAB42440.1"/>
    </source>
</evidence>
<proteinExistence type="predicted"/>
<feature type="domain" description="Transposase DDE" evidence="1">
    <location>
        <begin position="2"/>
        <end position="46"/>
    </location>
</feature>
<reference evidence="2 3" key="1">
    <citation type="submission" date="2012-02" db="EMBL/GenBank/DDBJ databases">
        <title>Whole genome shotgun sequence of Gordonia terrae NBRC 100016.</title>
        <authorList>
            <person name="Takarada H."/>
            <person name="Hosoyama A."/>
            <person name="Tsuchikane K."/>
            <person name="Katsumata H."/>
            <person name="Yamazaki S."/>
            <person name="Fujita N."/>
        </authorList>
    </citation>
    <scope>NUCLEOTIDE SEQUENCE [LARGE SCALE GENOMIC DNA]</scope>
    <source>
        <strain evidence="2 3">NBRC 100016</strain>
    </source>
</reference>
<feature type="non-terminal residue" evidence="2">
    <location>
        <position position="1"/>
    </location>
</feature>
<dbReference type="EMBL" id="BAFD01000016">
    <property type="protein sequence ID" value="GAB42440.1"/>
    <property type="molecule type" value="Genomic_DNA"/>
</dbReference>
<sequence length="56" mass="6199">SRRSHIAETPFGWAKHTLGFRRFTGRGLARANAEFTFHAMVNNICKALTAGHLATT</sequence>
<accession>A0ABQ0H974</accession>
<gene>
    <name evidence="2" type="ORF">GOTRE_016_00010</name>
</gene>
<dbReference type="Proteomes" id="UP000004881">
    <property type="component" value="Unassembled WGS sequence"/>
</dbReference>